<proteinExistence type="predicted"/>
<dbReference type="InterPro" id="IPR021586">
    <property type="entry name" value="Tscrpt_reg_TrmB_C"/>
</dbReference>
<name>A0A8J7KWV6_9FIRM</name>
<dbReference type="Pfam" id="PF01978">
    <property type="entry name" value="TrmB"/>
    <property type="match status" value="1"/>
</dbReference>
<dbReference type="Gene3D" id="1.10.10.10">
    <property type="entry name" value="Winged helix-like DNA-binding domain superfamily/Winged helix DNA-binding domain"/>
    <property type="match status" value="1"/>
</dbReference>
<dbReference type="Proteomes" id="UP000623269">
    <property type="component" value="Unassembled WGS sequence"/>
</dbReference>
<evidence type="ECO:0000259" key="2">
    <source>
        <dbReference type="Pfam" id="PF11495"/>
    </source>
</evidence>
<dbReference type="PANTHER" id="PTHR34293:SF1">
    <property type="entry name" value="HTH-TYPE TRANSCRIPTIONAL REGULATOR TRMBL2"/>
    <property type="match status" value="1"/>
</dbReference>
<feature type="domain" description="Transcription regulator TrmB C-terminal" evidence="2">
    <location>
        <begin position="107"/>
        <end position="193"/>
    </location>
</feature>
<keyword evidence="4" id="KW-1185">Reference proteome</keyword>
<accession>A0A8J7KWV6</accession>
<dbReference type="InterPro" id="IPR051797">
    <property type="entry name" value="TrmB-like"/>
</dbReference>
<evidence type="ECO:0000313" key="3">
    <source>
        <dbReference type="EMBL" id="MBH1940962.1"/>
    </source>
</evidence>
<dbReference type="InterPro" id="IPR036388">
    <property type="entry name" value="WH-like_DNA-bd_sf"/>
</dbReference>
<protein>
    <submittedName>
        <fullName evidence="3">TrmB family transcriptional regulator</fullName>
    </submittedName>
</protein>
<feature type="domain" description="Transcription regulator TrmB N-terminal" evidence="1">
    <location>
        <begin position="7"/>
        <end position="74"/>
    </location>
</feature>
<organism evidence="3 4">
    <name type="scientific">Mobilitalea sibirica</name>
    <dbReference type="NCBI Taxonomy" id="1462919"/>
    <lineage>
        <taxon>Bacteria</taxon>
        <taxon>Bacillati</taxon>
        <taxon>Bacillota</taxon>
        <taxon>Clostridia</taxon>
        <taxon>Lachnospirales</taxon>
        <taxon>Lachnospiraceae</taxon>
        <taxon>Mobilitalea</taxon>
    </lineage>
</organism>
<dbReference type="AlphaFoldDB" id="A0A8J7KWV6"/>
<dbReference type="InterPro" id="IPR002831">
    <property type="entry name" value="Tscrpt_reg_TrmB_N"/>
</dbReference>
<dbReference type="CDD" id="cd09124">
    <property type="entry name" value="PLDc_like_TrmB_middle"/>
    <property type="match status" value="1"/>
</dbReference>
<comment type="caution">
    <text evidence="3">The sequence shown here is derived from an EMBL/GenBank/DDBJ whole genome shotgun (WGS) entry which is preliminary data.</text>
</comment>
<dbReference type="Pfam" id="PF11495">
    <property type="entry name" value="Regulator_TrmB"/>
    <property type="match status" value="1"/>
</dbReference>
<evidence type="ECO:0000259" key="1">
    <source>
        <dbReference type="Pfam" id="PF01978"/>
    </source>
</evidence>
<dbReference type="EMBL" id="JAEAGR010000007">
    <property type="protein sequence ID" value="MBH1940962.1"/>
    <property type="molecule type" value="Genomic_DNA"/>
</dbReference>
<evidence type="ECO:0000313" key="4">
    <source>
        <dbReference type="Proteomes" id="UP000623269"/>
    </source>
</evidence>
<dbReference type="PANTHER" id="PTHR34293">
    <property type="entry name" value="HTH-TYPE TRANSCRIPTIONAL REGULATOR TRMBL2"/>
    <property type="match status" value="1"/>
</dbReference>
<sequence length="233" mass="25571">MNLIEGLMKTGLTKNESELYIVLCREGQLTGYEAAKISGIPRANAYQALSGLVDKGAACVVEGAVPRYVAVPVEEYCSNFLLHMKEVVELIRKECPNIHESAEGYITISGFQNILDKIRTLIGDAIERVYVSISENEIEYFKEPLEAAVAKGLKVVAIISGDFELKGVITHKINKSSGQIRLIADSSYVLTGTITGSNDDICLFSKNKPLVELLKDSLKNEIRLSEVEGSKKE</sequence>
<gene>
    <name evidence="3" type="ORF">I5677_08675</name>
</gene>
<dbReference type="RefSeq" id="WP_197661183.1">
    <property type="nucleotide sequence ID" value="NZ_JAEAGR010000007.1"/>
</dbReference>
<reference evidence="3" key="1">
    <citation type="submission" date="2020-12" db="EMBL/GenBank/DDBJ databases">
        <title>M. sibirica DSM 26468T genome.</title>
        <authorList>
            <person name="Thieme N."/>
            <person name="Rettenmaier R."/>
            <person name="Zverlov V."/>
            <person name="Liebl W."/>
        </authorList>
    </citation>
    <scope>NUCLEOTIDE SEQUENCE</scope>
    <source>
        <strain evidence="3">DSM 26468</strain>
    </source>
</reference>